<name>A0AAD9TV16_9ROSI</name>
<accession>A0AAD9TV16</accession>
<evidence type="ECO:0000313" key="2">
    <source>
        <dbReference type="Proteomes" id="UP001280121"/>
    </source>
</evidence>
<keyword evidence="2" id="KW-1185">Reference proteome</keyword>
<proteinExistence type="predicted"/>
<dbReference type="EMBL" id="JANJYI010000007">
    <property type="protein sequence ID" value="KAK2642418.1"/>
    <property type="molecule type" value="Genomic_DNA"/>
</dbReference>
<reference evidence="1" key="1">
    <citation type="journal article" date="2023" name="Plant J.">
        <title>Genome sequences and population genomics provide insights into the demographic history, inbreeding, and mutation load of two 'living fossil' tree species of Dipteronia.</title>
        <authorList>
            <person name="Feng Y."/>
            <person name="Comes H.P."/>
            <person name="Chen J."/>
            <person name="Zhu S."/>
            <person name="Lu R."/>
            <person name="Zhang X."/>
            <person name="Li P."/>
            <person name="Qiu J."/>
            <person name="Olsen K.M."/>
            <person name="Qiu Y."/>
        </authorList>
    </citation>
    <scope>NUCLEOTIDE SEQUENCE</scope>
    <source>
        <strain evidence="1">KIB01</strain>
    </source>
</reference>
<protein>
    <submittedName>
        <fullName evidence="1">Uncharacterized protein</fullName>
    </submittedName>
</protein>
<evidence type="ECO:0000313" key="1">
    <source>
        <dbReference type="EMBL" id="KAK2642418.1"/>
    </source>
</evidence>
<sequence length="145" mass="16289">MDAYITILRKRQRAYPIVYSQRINILGTQFFVSVCCQDVGVEGLAVQVDYGRPSDRTGSYSLQHRTPVLACGQRGLDCRDDTYPRPLQIGGPRQHKETPGTATQVVSPLHVVLVWVSQCRPPGREKFKRENRAFGVSLLSKKTLS</sequence>
<dbReference type="Proteomes" id="UP001280121">
    <property type="component" value="Unassembled WGS sequence"/>
</dbReference>
<comment type="caution">
    <text evidence="1">The sequence shown here is derived from an EMBL/GenBank/DDBJ whole genome shotgun (WGS) entry which is preliminary data.</text>
</comment>
<dbReference type="AlphaFoldDB" id="A0AAD9TV16"/>
<gene>
    <name evidence="1" type="ORF">Ddye_024181</name>
</gene>
<organism evidence="1 2">
    <name type="scientific">Dipteronia dyeriana</name>
    <dbReference type="NCBI Taxonomy" id="168575"/>
    <lineage>
        <taxon>Eukaryota</taxon>
        <taxon>Viridiplantae</taxon>
        <taxon>Streptophyta</taxon>
        <taxon>Embryophyta</taxon>
        <taxon>Tracheophyta</taxon>
        <taxon>Spermatophyta</taxon>
        <taxon>Magnoliopsida</taxon>
        <taxon>eudicotyledons</taxon>
        <taxon>Gunneridae</taxon>
        <taxon>Pentapetalae</taxon>
        <taxon>rosids</taxon>
        <taxon>malvids</taxon>
        <taxon>Sapindales</taxon>
        <taxon>Sapindaceae</taxon>
        <taxon>Hippocastanoideae</taxon>
        <taxon>Acereae</taxon>
        <taxon>Dipteronia</taxon>
    </lineage>
</organism>